<dbReference type="AlphaFoldDB" id="A0A533Q880"/>
<sequence>MKIFYKIYNKPGYGFPEKVYENAMMLEFKKGKYSSDSSICNICAYQ</sequence>
<comment type="caution">
    <text evidence="1">The sequence shown here is derived from an EMBL/GenBank/DDBJ whole genome shotgun (WGS) entry which is preliminary data.</text>
</comment>
<name>A0A533Q880_9BACT</name>
<proteinExistence type="predicted"/>
<dbReference type="Proteomes" id="UP000319783">
    <property type="component" value="Unassembled WGS sequence"/>
</dbReference>
<accession>A0A533Q880</accession>
<dbReference type="EMBL" id="SULG01000075">
    <property type="protein sequence ID" value="TLD40857.1"/>
    <property type="molecule type" value="Genomic_DNA"/>
</dbReference>
<organism evidence="1 2">
    <name type="scientific">Candidatus Jettenia ecosi</name>
    <dbReference type="NCBI Taxonomy" id="2494326"/>
    <lineage>
        <taxon>Bacteria</taxon>
        <taxon>Pseudomonadati</taxon>
        <taxon>Planctomycetota</taxon>
        <taxon>Candidatus Brocadiia</taxon>
        <taxon>Candidatus Brocadiales</taxon>
        <taxon>Candidatus Brocadiaceae</taxon>
        <taxon>Candidatus Jettenia</taxon>
    </lineage>
</organism>
<evidence type="ECO:0000313" key="1">
    <source>
        <dbReference type="EMBL" id="TLD40857.1"/>
    </source>
</evidence>
<gene>
    <name evidence="1" type="ORF">JETT_2876</name>
</gene>
<reference evidence="1 2" key="1">
    <citation type="submission" date="2019-04" db="EMBL/GenBank/DDBJ databases">
        <title>Genome of a novel bacterium Candidatus Jettenia ecosi reconstructed from metagenome of an anammox bioreactor.</title>
        <authorList>
            <person name="Mardanov A.V."/>
            <person name="Beletsky A.V."/>
            <person name="Ravin N.V."/>
            <person name="Botchkova E.A."/>
            <person name="Litti Y.V."/>
            <person name="Nozhevnikova A.N."/>
        </authorList>
    </citation>
    <scope>NUCLEOTIDE SEQUENCE [LARGE SCALE GENOMIC DNA]</scope>
    <source>
        <strain evidence="1">J2</strain>
    </source>
</reference>
<protein>
    <submittedName>
        <fullName evidence="1">Uncharacterized protein</fullName>
    </submittedName>
</protein>
<dbReference type="Pfam" id="PF13366">
    <property type="entry name" value="PDDEXK_3"/>
    <property type="match status" value="1"/>
</dbReference>
<evidence type="ECO:0000313" key="2">
    <source>
        <dbReference type="Proteomes" id="UP000319783"/>
    </source>
</evidence>
<dbReference type="InterPro" id="IPR026350">
    <property type="entry name" value="GxxExxY"/>
</dbReference>